<comment type="caution">
    <text evidence="1">The sequence shown here is derived from an EMBL/GenBank/DDBJ whole genome shotgun (WGS) entry which is preliminary data.</text>
</comment>
<reference evidence="1" key="1">
    <citation type="submission" date="2023-07" db="EMBL/GenBank/DDBJ databases">
        <authorList>
            <person name="Stuckert A."/>
        </authorList>
    </citation>
    <scope>NUCLEOTIDE SEQUENCE</scope>
</reference>
<dbReference type="Gene3D" id="3.30.40.10">
    <property type="entry name" value="Zinc/RING finger domain, C3HC4 (zinc finger)"/>
    <property type="match status" value="1"/>
</dbReference>
<dbReference type="SUPFAM" id="SSF57850">
    <property type="entry name" value="RING/U-box"/>
    <property type="match status" value="2"/>
</dbReference>
<sequence length="115" mass="13522">MYNFQSHENTEKSLNEKFVKMTHCNCAFCEMCFIHHFSSIIKEKSIIHVVCPICKMPDLEREGNSEETMEFFNLLDTQCPFGILHERDTLQMECPTCNKSTCFNCKEQDPISWII</sequence>
<gene>
    <name evidence="1" type="ORF">RIMI_LOCUS7397795</name>
</gene>
<evidence type="ECO:0000313" key="1">
    <source>
        <dbReference type="EMBL" id="CAJ0937961.1"/>
    </source>
</evidence>
<evidence type="ECO:0008006" key="3">
    <source>
        <dbReference type="Google" id="ProtNLM"/>
    </source>
</evidence>
<evidence type="ECO:0000313" key="2">
    <source>
        <dbReference type="Proteomes" id="UP001176940"/>
    </source>
</evidence>
<keyword evidence="2" id="KW-1185">Reference proteome</keyword>
<dbReference type="PANTHER" id="PTHR16004">
    <property type="entry name" value="RING FINGER PROTEIN 31-RELATED"/>
    <property type="match status" value="1"/>
</dbReference>
<dbReference type="InterPro" id="IPR013083">
    <property type="entry name" value="Znf_RING/FYVE/PHD"/>
</dbReference>
<dbReference type="PANTHER" id="PTHR16004:SF3">
    <property type="entry name" value="E3 UBIQUITIN-PROTEIN LIGASE RNF31"/>
    <property type="match status" value="1"/>
</dbReference>
<dbReference type="EMBL" id="CAUEEQ010013988">
    <property type="protein sequence ID" value="CAJ0937961.1"/>
    <property type="molecule type" value="Genomic_DNA"/>
</dbReference>
<dbReference type="InterPro" id="IPR026254">
    <property type="entry name" value="RNF31-like"/>
</dbReference>
<protein>
    <recommendedName>
        <fullName evidence="3">RING-type domain-containing protein</fullName>
    </recommendedName>
</protein>
<proteinExistence type="predicted"/>
<accession>A0ABN9LD23</accession>
<dbReference type="Proteomes" id="UP001176940">
    <property type="component" value="Unassembled WGS sequence"/>
</dbReference>
<name>A0ABN9LD23_9NEOB</name>
<organism evidence="1 2">
    <name type="scientific">Ranitomeya imitator</name>
    <name type="common">mimic poison frog</name>
    <dbReference type="NCBI Taxonomy" id="111125"/>
    <lineage>
        <taxon>Eukaryota</taxon>
        <taxon>Metazoa</taxon>
        <taxon>Chordata</taxon>
        <taxon>Craniata</taxon>
        <taxon>Vertebrata</taxon>
        <taxon>Euteleostomi</taxon>
        <taxon>Amphibia</taxon>
        <taxon>Batrachia</taxon>
        <taxon>Anura</taxon>
        <taxon>Neobatrachia</taxon>
        <taxon>Hyloidea</taxon>
        <taxon>Dendrobatidae</taxon>
        <taxon>Dendrobatinae</taxon>
        <taxon>Ranitomeya</taxon>
    </lineage>
</organism>